<feature type="compositionally biased region" description="Basic and acidic residues" evidence="1">
    <location>
        <begin position="372"/>
        <end position="389"/>
    </location>
</feature>
<evidence type="ECO:0000313" key="2">
    <source>
        <dbReference type="EMBL" id="EFQ88876.1"/>
    </source>
</evidence>
<proteinExistence type="predicted"/>
<dbReference type="AlphaFoldDB" id="E3RZI6"/>
<name>E3RZI6_PYRTT</name>
<organism evidence="3">
    <name type="scientific">Pyrenophora teres f. teres (strain 0-1)</name>
    <name type="common">Barley net blotch fungus</name>
    <name type="synonym">Drechslera teres f. teres</name>
    <dbReference type="NCBI Taxonomy" id="861557"/>
    <lineage>
        <taxon>Eukaryota</taxon>
        <taxon>Fungi</taxon>
        <taxon>Dikarya</taxon>
        <taxon>Ascomycota</taxon>
        <taxon>Pezizomycotina</taxon>
        <taxon>Dothideomycetes</taxon>
        <taxon>Pleosporomycetidae</taxon>
        <taxon>Pleosporales</taxon>
        <taxon>Pleosporineae</taxon>
        <taxon>Pleosporaceae</taxon>
        <taxon>Pyrenophora</taxon>
    </lineage>
</organism>
<gene>
    <name evidence="2" type="ORF">PTT_15064</name>
</gene>
<accession>E3RZI6</accession>
<keyword evidence="3" id="KW-1185">Reference proteome</keyword>
<feature type="compositionally biased region" description="Polar residues" evidence="1">
    <location>
        <begin position="125"/>
        <end position="147"/>
    </location>
</feature>
<dbReference type="HOGENOM" id="CLU_554306_0_0_1"/>
<dbReference type="Proteomes" id="UP000001067">
    <property type="component" value="Unassembled WGS sequence"/>
</dbReference>
<feature type="region of interest" description="Disordered" evidence="1">
    <location>
        <begin position="301"/>
        <end position="332"/>
    </location>
</feature>
<dbReference type="OrthoDB" id="498204at2759"/>
<reference evidence="2 3" key="1">
    <citation type="journal article" date="2010" name="Genome Biol.">
        <title>A first genome assembly of the barley fungal pathogen Pyrenophora teres f. teres.</title>
        <authorList>
            <person name="Ellwood S.R."/>
            <person name="Liu Z."/>
            <person name="Syme R.A."/>
            <person name="Lai Z."/>
            <person name="Hane J.K."/>
            <person name="Keiper F."/>
            <person name="Moffat C.S."/>
            <person name="Oliver R.P."/>
            <person name="Friesen T.L."/>
        </authorList>
    </citation>
    <scope>NUCLEOTIDE SEQUENCE [LARGE SCALE GENOMIC DNA]</scope>
    <source>
        <strain evidence="2 3">0-1</strain>
    </source>
</reference>
<feature type="compositionally biased region" description="Polar residues" evidence="1">
    <location>
        <begin position="498"/>
        <end position="509"/>
    </location>
</feature>
<sequence>MALDRLTIRAKKSISDLFSLMSLQNEPSIPSDHQKENEILDPKGPSISSMSVGSAAASIGNESPSEDSPSKRKGLMGSLRKQKLRSIGSLRSLRSPTKTKQTDIVVKPSVDVAATDRELAPPPNCQNLHTPNHPRNSSLALNFQESPPGQPIFDLSHKEYPSSGFSIRHSSPVPVPASDKQSLRSPVELSVIPNGTVPSSPAPIRKILDLDHTEDSPSRGFSSCRVPSMIMLKATAPVEKPLSDMLQAAADYYLVPATDAQGKPMSSESIAQTVELKQTNSNTEPWSAWPEYRRGLLDEFDEQSPPKSEVSVKAGNEKVDNEPGNIMDKQEDGADIRPNATALDLLRQKQRANIYRRADGKRQMQVRLTGSDVEKADDPDRQDKNEVVSAGRDEDFTAAEKIVSNLGVFVRDDEILVKAEGMELTPDEAHAAGRIPAYVDIDLEPTSPEELGKRGSSWGSHTGLYDGTGYGSGSTSRPMTAINVTEGDRESSMLVRTRANNLSTGTASSDTREYKDYADFEDFLATRHVS</sequence>
<feature type="region of interest" description="Disordered" evidence="1">
    <location>
        <begin position="485"/>
        <end position="511"/>
    </location>
</feature>
<dbReference type="eggNOG" id="ENOG502RIRU">
    <property type="taxonomic scope" value="Eukaryota"/>
</dbReference>
<feature type="compositionally biased region" description="Low complexity" evidence="1">
    <location>
        <begin position="85"/>
        <end position="95"/>
    </location>
</feature>
<feature type="region of interest" description="Disordered" evidence="1">
    <location>
        <begin position="369"/>
        <end position="389"/>
    </location>
</feature>
<feature type="compositionally biased region" description="Basic and acidic residues" evidence="1">
    <location>
        <begin position="32"/>
        <end position="41"/>
    </location>
</feature>
<evidence type="ECO:0000313" key="3">
    <source>
        <dbReference type="Proteomes" id="UP000001067"/>
    </source>
</evidence>
<feature type="region of interest" description="Disordered" evidence="1">
    <location>
        <begin position="25"/>
        <end position="203"/>
    </location>
</feature>
<protein>
    <submittedName>
        <fullName evidence="2">Uncharacterized protein</fullName>
    </submittedName>
</protein>
<dbReference type="KEGG" id="pte:PTT_15064"/>
<dbReference type="EMBL" id="GL536078">
    <property type="protein sequence ID" value="EFQ88876.1"/>
    <property type="molecule type" value="Genomic_DNA"/>
</dbReference>
<evidence type="ECO:0000256" key="1">
    <source>
        <dbReference type="SAM" id="MobiDB-lite"/>
    </source>
</evidence>